<protein>
    <submittedName>
        <fullName evidence="2">Uncharacterized protein</fullName>
    </submittedName>
</protein>
<accession>A0A4C1V8C8</accession>
<dbReference type="AlphaFoldDB" id="A0A4C1V8C8"/>
<keyword evidence="3" id="KW-1185">Reference proteome</keyword>
<organism evidence="2 3">
    <name type="scientific">Eumeta variegata</name>
    <name type="common">Bagworm moth</name>
    <name type="synonym">Eumeta japonica</name>
    <dbReference type="NCBI Taxonomy" id="151549"/>
    <lineage>
        <taxon>Eukaryota</taxon>
        <taxon>Metazoa</taxon>
        <taxon>Ecdysozoa</taxon>
        <taxon>Arthropoda</taxon>
        <taxon>Hexapoda</taxon>
        <taxon>Insecta</taxon>
        <taxon>Pterygota</taxon>
        <taxon>Neoptera</taxon>
        <taxon>Endopterygota</taxon>
        <taxon>Lepidoptera</taxon>
        <taxon>Glossata</taxon>
        <taxon>Ditrysia</taxon>
        <taxon>Tineoidea</taxon>
        <taxon>Psychidae</taxon>
        <taxon>Oiketicinae</taxon>
        <taxon>Eumeta</taxon>
    </lineage>
</organism>
<keyword evidence="1" id="KW-1133">Transmembrane helix</keyword>
<gene>
    <name evidence="2" type="ORF">EVAR_28327_1</name>
</gene>
<evidence type="ECO:0000313" key="2">
    <source>
        <dbReference type="EMBL" id="GBP35128.1"/>
    </source>
</evidence>
<evidence type="ECO:0000313" key="3">
    <source>
        <dbReference type="Proteomes" id="UP000299102"/>
    </source>
</evidence>
<comment type="caution">
    <text evidence="2">The sequence shown here is derived from an EMBL/GenBank/DDBJ whole genome shotgun (WGS) entry which is preliminary data.</text>
</comment>
<keyword evidence="1" id="KW-0812">Transmembrane</keyword>
<reference evidence="2 3" key="1">
    <citation type="journal article" date="2019" name="Commun. Biol.">
        <title>The bagworm genome reveals a unique fibroin gene that provides high tensile strength.</title>
        <authorList>
            <person name="Kono N."/>
            <person name="Nakamura H."/>
            <person name="Ohtoshi R."/>
            <person name="Tomita M."/>
            <person name="Numata K."/>
            <person name="Arakawa K."/>
        </authorList>
    </citation>
    <scope>NUCLEOTIDE SEQUENCE [LARGE SCALE GENOMIC DNA]</scope>
</reference>
<evidence type="ECO:0000256" key="1">
    <source>
        <dbReference type="SAM" id="Phobius"/>
    </source>
</evidence>
<feature type="transmembrane region" description="Helical" evidence="1">
    <location>
        <begin position="15"/>
        <end position="37"/>
    </location>
</feature>
<proteinExistence type="predicted"/>
<dbReference type="EMBL" id="BGZK01000299">
    <property type="protein sequence ID" value="GBP35128.1"/>
    <property type="molecule type" value="Genomic_DNA"/>
</dbReference>
<name>A0A4C1V8C8_EUMVA</name>
<keyword evidence="1" id="KW-0472">Membrane</keyword>
<dbReference type="Proteomes" id="UP000299102">
    <property type="component" value="Unassembled WGS sequence"/>
</dbReference>
<sequence length="188" mass="21562">MPCRWRHPQAVNARLYGIMQLFIWFSGVCCLIGLCSLSRGSNNSSRSTGGRVRFINRRDERGRSCRLSAFRIPRGRWWRTARGNRVEFKRARQMRYALHNCFRRSATIDCALLRVSQQTLQKLEKPSEDVGRHRHAMTTSIVPLSLCPLIILTWVTVSFSSSSSFFHRDHDLLNAPSAAWISTSSCTS</sequence>
<feature type="transmembrane region" description="Helical" evidence="1">
    <location>
        <begin position="141"/>
        <end position="159"/>
    </location>
</feature>